<sequence>MLQAPVQIPLQPVRKTMVRQLSPCSPRTSKVEQRSEQRSTCVVHGGPHAGQVTLWEAHAGGGSWQDLWCHGEPTLEQFVPDGLHHMETTSTGALHEKLQPMERTHFGEVCGRLPVSCWSR</sequence>
<comment type="caution">
    <text evidence="1">The sequence shown here is derived from an EMBL/GenBank/DDBJ whole genome shotgun (WGS) entry which is preliminary data.</text>
</comment>
<name>A0A3M0JIC2_HIRRU</name>
<reference evidence="1 2" key="1">
    <citation type="submission" date="2018-07" db="EMBL/GenBank/DDBJ databases">
        <title>A high quality draft genome assembly of the barn swallow (H. rustica rustica).</title>
        <authorList>
            <person name="Formenti G."/>
            <person name="Chiara M."/>
            <person name="Poveda L."/>
            <person name="Francoijs K.-J."/>
            <person name="Bonisoli-Alquati A."/>
            <person name="Canova L."/>
            <person name="Gianfranceschi L."/>
            <person name="Horner D.S."/>
            <person name="Saino N."/>
        </authorList>
    </citation>
    <scope>NUCLEOTIDE SEQUENCE [LARGE SCALE GENOMIC DNA]</scope>
    <source>
        <strain evidence="1">Chelidonia</strain>
        <tissue evidence="1">Blood</tissue>
    </source>
</reference>
<dbReference type="AlphaFoldDB" id="A0A3M0JIC2"/>
<keyword evidence="2" id="KW-1185">Reference proteome</keyword>
<evidence type="ECO:0000313" key="1">
    <source>
        <dbReference type="EMBL" id="RMC00549.1"/>
    </source>
</evidence>
<protein>
    <submittedName>
        <fullName evidence="1">Uncharacterized protein</fullName>
    </submittedName>
</protein>
<accession>A0A3M0JIC2</accession>
<dbReference type="Proteomes" id="UP000269221">
    <property type="component" value="Unassembled WGS sequence"/>
</dbReference>
<dbReference type="EMBL" id="QRBI01000144">
    <property type="protein sequence ID" value="RMC00549.1"/>
    <property type="molecule type" value="Genomic_DNA"/>
</dbReference>
<proteinExistence type="predicted"/>
<evidence type="ECO:0000313" key="2">
    <source>
        <dbReference type="Proteomes" id="UP000269221"/>
    </source>
</evidence>
<dbReference type="OrthoDB" id="9397495at2759"/>
<organism evidence="1 2">
    <name type="scientific">Hirundo rustica rustica</name>
    <dbReference type="NCBI Taxonomy" id="333673"/>
    <lineage>
        <taxon>Eukaryota</taxon>
        <taxon>Metazoa</taxon>
        <taxon>Chordata</taxon>
        <taxon>Craniata</taxon>
        <taxon>Vertebrata</taxon>
        <taxon>Euteleostomi</taxon>
        <taxon>Archelosauria</taxon>
        <taxon>Archosauria</taxon>
        <taxon>Dinosauria</taxon>
        <taxon>Saurischia</taxon>
        <taxon>Theropoda</taxon>
        <taxon>Coelurosauria</taxon>
        <taxon>Aves</taxon>
        <taxon>Neognathae</taxon>
        <taxon>Neoaves</taxon>
        <taxon>Telluraves</taxon>
        <taxon>Australaves</taxon>
        <taxon>Passeriformes</taxon>
        <taxon>Sylvioidea</taxon>
        <taxon>Hirundinidae</taxon>
        <taxon>Hirundo</taxon>
    </lineage>
</organism>
<gene>
    <name evidence="1" type="ORF">DUI87_23165</name>
</gene>